<organism evidence="1 2">
    <name type="scientific">Leeuwenhoekiella aequorea</name>
    <dbReference type="NCBI Taxonomy" id="283736"/>
    <lineage>
        <taxon>Bacteria</taxon>
        <taxon>Pseudomonadati</taxon>
        <taxon>Bacteroidota</taxon>
        <taxon>Flavobacteriia</taxon>
        <taxon>Flavobacteriales</taxon>
        <taxon>Flavobacteriaceae</taxon>
        <taxon>Leeuwenhoekiella</taxon>
    </lineage>
</organism>
<comment type="caution">
    <text evidence="1">The sequence shown here is derived from an EMBL/GenBank/DDBJ whole genome shotgun (WGS) entry which is preliminary data.</text>
</comment>
<accession>A0A4Q0P980</accession>
<dbReference type="RefSeq" id="WP_128756806.1">
    <property type="nucleotide sequence ID" value="NZ_QOVM01000002.1"/>
</dbReference>
<gene>
    <name evidence="1" type="ORF">DSM00_877</name>
</gene>
<proteinExistence type="predicted"/>
<keyword evidence="2" id="KW-1185">Reference proteome</keyword>
<name>A0A4Q0P980_9FLAO</name>
<evidence type="ECO:0000313" key="2">
    <source>
        <dbReference type="Proteomes" id="UP000289238"/>
    </source>
</evidence>
<protein>
    <submittedName>
        <fullName evidence="1">Uncharacterized protein</fullName>
    </submittedName>
</protein>
<dbReference type="Proteomes" id="UP000289238">
    <property type="component" value="Unassembled WGS sequence"/>
</dbReference>
<dbReference type="AlphaFoldDB" id="A0A4Q0P980"/>
<reference evidence="1 2" key="1">
    <citation type="submission" date="2018-07" db="EMBL/GenBank/DDBJ databases">
        <title>Leeuwenhoekiella genomics.</title>
        <authorList>
            <person name="Tahon G."/>
            <person name="Willems A."/>
        </authorList>
    </citation>
    <scope>NUCLEOTIDE SEQUENCE [LARGE SCALE GENOMIC DNA]</scope>
    <source>
        <strain evidence="1 2">LMG 22550</strain>
    </source>
</reference>
<sequence>METSASHKLLQRLNGLKFITSRYLDIYEVISINSKNISLKRIFIKLYTNKLNFIESLEKLKQNIVSEYATECGSESVIPNEYLSMMPEIGYTSVIKNCYQIENAIYESCKSVMEQTNNTSFKNNIDNFLRVHKNILKDLKPINLDCVEYNNQTI</sequence>
<dbReference type="EMBL" id="QOVM01000002">
    <property type="protein sequence ID" value="RXG23264.1"/>
    <property type="molecule type" value="Genomic_DNA"/>
</dbReference>
<evidence type="ECO:0000313" key="1">
    <source>
        <dbReference type="EMBL" id="RXG23264.1"/>
    </source>
</evidence>
<dbReference type="OrthoDB" id="9864438at2"/>